<gene>
    <name evidence="1" type="ORF">PGTG_12635</name>
</gene>
<dbReference type="AlphaFoldDB" id="E3KRG9"/>
<proteinExistence type="predicted"/>
<dbReference type="OrthoDB" id="2505875at2759"/>
<dbReference type="GeneID" id="10541646"/>
<reference key="1">
    <citation type="submission" date="2007-01" db="EMBL/GenBank/DDBJ databases">
        <title>The Genome Sequence of Puccinia graminis f. sp. tritici Strain CRL 75-36-700-3.</title>
        <authorList>
            <consortium name="The Broad Institute Genome Sequencing Platform"/>
            <person name="Birren B."/>
            <person name="Lander E."/>
            <person name="Galagan J."/>
            <person name="Nusbaum C."/>
            <person name="Devon K."/>
            <person name="Cuomo C."/>
            <person name="Jaffe D."/>
            <person name="Butler J."/>
            <person name="Alvarez P."/>
            <person name="Gnerre S."/>
            <person name="Grabherr M."/>
            <person name="Mauceli E."/>
            <person name="Brockman W."/>
            <person name="Young S."/>
            <person name="LaButti K."/>
            <person name="Sykes S."/>
            <person name="DeCaprio D."/>
            <person name="Crawford M."/>
            <person name="Koehrsen M."/>
            <person name="Engels R."/>
            <person name="Montgomery P."/>
            <person name="Pearson M."/>
            <person name="Howarth C."/>
            <person name="Larson L."/>
            <person name="White J."/>
            <person name="Zeng Q."/>
            <person name="Kodira C."/>
            <person name="Yandava C."/>
            <person name="Alvarado L."/>
            <person name="O'Leary S."/>
            <person name="Szabo L."/>
            <person name="Dean R."/>
            <person name="Schein J."/>
        </authorList>
    </citation>
    <scope>NUCLEOTIDE SEQUENCE</scope>
    <source>
        <strain>CRL 75-36-700-3</strain>
    </source>
</reference>
<protein>
    <submittedName>
        <fullName evidence="1">Uncharacterized protein</fullName>
    </submittedName>
</protein>
<sequence>MWLYHYTLYEPDTYSNSKEPSHPVASKPQPTNHQRCNRCNTLQINALNGGKQEHHKEFPVLASLACSETLANVEQCFSTATNVCGHGQGGFSPQTIEGLVSSHQWLKKGLKDDEEPIGNCPGYCLSGLDAVGRK</sequence>
<accession>E3KRG9</accession>
<dbReference type="RefSeq" id="XP_003331313.1">
    <property type="nucleotide sequence ID" value="XM_003331265.1"/>
</dbReference>
<evidence type="ECO:0000313" key="2">
    <source>
        <dbReference type="Proteomes" id="UP000008783"/>
    </source>
</evidence>
<evidence type="ECO:0000313" key="1">
    <source>
        <dbReference type="EMBL" id="EFP86894.1"/>
    </source>
</evidence>
<organism evidence="1 2">
    <name type="scientific">Puccinia graminis f. sp. tritici (strain CRL 75-36-700-3 / race SCCL)</name>
    <name type="common">Black stem rust fungus</name>
    <dbReference type="NCBI Taxonomy" id="418459"/>
    <lineage>
        <taxon>Eukaryota</taxon>
        <taxon>Fungi</taxon>
        <taxon>Dikarya</taxon>
        <taxon>Basidiomycota</taxon>
        <taxon>Pucciniomycotina</taxon>
        <taxon>Pucciniomycetes</taxon>
        <taxon>Pucciniales</taxon>
        <taxon>Pucciniaceae</taxon>
        <taxon>Puccinia</taxon>
    </lineage>
</organism>
<keyword evidence="2" id="KW-1185">Reference proteome</keyword>
<dbReference type="Proteomes" id="UP000008783">
    <property type="component" value="Unassembled WGS sequence"/>
</dbReference>
<dbReference type="InParanoid" id="E3KRG9"/>
<dbReference type="KEGG" id="pgr:PGTG_12635"/>
<name>E3KRG9_PUCGT</name>
<dbReference type="VEuPathDB" id="FungiDB:PGTG_12635"/>
<reference evidence="2" key="2">
    <citation type="journal article" date="2011" name="Proc. Natl. Acad. Sci. U.S.A.">
        <title>Obligate biotrophy features unraveled by the genomic analysis of rust fungi.</title>
        <authorList>
            <person name="Duplessis S."/>
            <person name="Cuomo C.A."/>
            <person name="Lin Y.-C."/>
            <person name="Aerts A."/>
            <person name="Tisserant E."/>
            <person name="Veneault-Fourrey C."/>
            <person name="Joly D.L."/>
            <person name="Hacquard S."/>
            <person name="Amselem J."/>
            <person name="Cantarel B.L."/>
            <person name="Chiu R."/>
            <person name="Coutinho P.M."/>
            <person name="Feau N."/>
            <person name="Field M."/>
            <person name="Frey P."/>
            <person name="Gelhaye E."/>
            <person name="Goldberg J."/>
            <person name="Grabherr M.G."/>
            <person name="Kodira C.D."/>
            <person name="Kohler A."/>
            <person name="Kuees U."/>
            <person name="Lindquist E.A."/>
            <person name="Lucas S.M."/>
            <person name="Mago R."/>
            <person name="Mauceli E."/>
            <person name="Morin E."/>
            <person name="Murat C."/>
            <person name="Pangilinan J.L."/>
            <person name="Park R."/>
            <person name="Pearson M."/>
            <person name="Quesneville H."/>
            <person name="Rouhier N."/>
            <person name="Sakthikumar S."/>
            <person name="Salamov A.A."/>
            <person name="Schmutz J."/>
            <person name="Selles B."/>
            <person name="Shapiro H."/>
            <person name="Tanguay P."/>
            <person name="Tuskan G.A."/>
            <person name="Henrissat B."/>
            <person name="Van de Peer Y."/>
            <person name="Rouze P."/>
            <person name="Ellis J.G."/>
            <person name="Dodds P.N."/>
            <person name="Schein J.E."/>
            <person name="Zhong S."/>
            <person name="Hamelin R.C."/>
            <person name="Grigoriev I.V."/>
            <person name="Szabo L.J."/>
            <person name="Martin F."/>
        </authorList>
    </citation>
    <scope>NUCLEOTIDE SEQUENCE [LARGE SCALE GENOMIC DNA]</scope>
    <source>
        <strain evidence="2">CRL 75-36-700-3 / race SCCL</strain>
    </source>
</reference>
<dbReference type="EMBL" id="DS178303">
    <property type="protein sequence ID" value="EFP86894.1"/>
    <property type="molecule type" value="Genomic_DNA"/>
</dbReference>
<dbReference type="HOGENOM" id="CLU_1897245_0_0_1"/>